<reference evidence="1" key="1">
    <citation type="journal article" date="2014" name="Front. Microbiol.">
        <title>High frequency of phylogenetically diverse reductive dehalogenase-homologous genes in deep subseafloor sedimentary metagenomes.</title>
        <authorList>
            <person name="Kawai M."/>
            <person name="Futagami T."/>
            <person name="Toyoda A."/>
            <person name="Takaki Y."/>
            <person name="Nishi S."/>
            <person name="Hori S."/>
            <person name="Arai W."/>
            <person name="Tsubouchi T."/>
            <person name="Morono Y."/>
            <person name="Uchiyama I."/>
            <person name="Ito T."/>
            <person name="Fujiyama A."/>
            <person name="Inagaki F."/>
            <person name="Takami H."/>
        </authorList>
    </citation>
    <scope>NUCLEOTIDE SEQUENCE</scope>
    <source>
        <strain evidence="1">Expedition CK06-06</strain>
    </source>
</reference>
<gene>
    <name evidence="1" type="ORF">S03H2_62029</name>
</gene>
<organism evidence="1">
    <name type="scientific">marine sediment metagenome</name>
    <dbReference type="NCBI Taxonomy" id="412755"/>
    <lineage>
        <taxon>unclassified sequences</taxon>
        <taxon>metagenomes</taxon>
        <taxon>ecological metagenomes</taxon>
    </lineage>
</organism>
<accession>X1J1S9</accession>
<proteinExistence type="predicted"/>
<protein>
    <submittedName>
        <fullName evidence="1">Uncharacterized protein</fullName>
    </submittedName>
</protein>
<name>X1J1S9_9ZZZZ</name>
<comment type="caution">
    <text evidence="1">The sequence shown here is derived from an EMBL/GenBank/DDBJ whole genome shotgun (WGS) entry which is preliminary data.</text>
</comment>
<feature type="non-terminal residue" evidence="1">
    <location>
        <position position="1"/>
    </location>
</feature>
<sequence length="31" mass="3176">LGPHPVLVVYAARELAPATAAAVFIVSDDPD</sequence>
<dbReference type="AlphaFoldDB" id="X1J1S9"/>
<evidence type="ECO:0000313" key="1">
    <source>
        <dbReference type="EMBL" id="GAH87927.1"/>
    </source>
</evidence>
<dbReference type="EMBL" id="BARU01040085">
    <property type="protein sequence ID" value="GAH87927.1"/>
    <property type="molecule type" value="Genomic_DNA"/>
</dbReference>